<organism evidence="2 3">
    <name type="scientific">Weissella paramesenteroides</name>
    <name type="common">Leuconostoc paramesenteroides</name>
    <dbReference type="NCBI Taxonomy" id="1249"/>
    <lineage>
        <taxon>Bacteria</taxon>
        <taxon>Bacillati</taxon>
        <taxon>Bacillota</taxon>
        <taxon>Bacilli</taxon>
        <taxon>Lactobacillales</taxon>
        <taxon>Lactobacillaceae</taxon>
        <taxon>Weissella</taxon>
    </lineage>
</organism>
<gene>
    <name evidence="2" type="ORF">G9403_01555</name>
</gene>
<keyword evidence="1" id="KW-1133">Transmembrane helix</keyword>
<evidence type="ECO:0000313" key="2">
    <source>
        <dbReference type="EMBL" id="MDF8370345.1"/>
    </source>
</evidence>
<evidence type="ECO:0000256" key="1">
    <source>
        <dbReference type="SAM" id="Phobius"/>
    </source>
</evidence>
<keyword evidence="1" id="KW-0812">Transmembrane</keyword>
<name>A0ABD4XH21_WEIPA</name>
<evidence type="ECO:0000313" key="3">
    <source>
        <dbReference type="Proteomes" id="UP001215461"/>
    </source>
</evidence>
<dbReference type="AlphaFoldDB" id="A0ABD4XH21"/>
<proteinExistence type="predicted"/>
<dbReference type="EMBL" id="JAANXN010000002">
    <property type="protein sequence ID" value="MDF8370345.1"/>
    <property type="molecule type" value="Genomic_DNA"/>
</dbReference>
<feature type="transmembrane region" description="Helical" evidence="1">
    <location>
        <begin position="20"/>
        <end position="37"/>
    </location>
</feature>
<dbReference type="RefSeq" id="WP_150190649.1">
    <property type="nucleotide sequence ID" value="NZ_CP065046.1"/>
</dbReference>
<reference evidence="2 3" key="1">
    <citation type="submission" date="2020-03" db="EMBL/GenBank/DDBJ databases">
        <title>Comparative genomics of Weissella paramesenteroides.</title>
        <authorList>
            <person name="Kant R."/>
            <person name="Takala T."/>
            <person name="Saris P."/>
        </authorList>
    </citation>
    <scope>NUCLEOTIDE SEQUENCE [LARGE SCALE GENOMIC DNA]</scope>
    <source>
        <strain evidence="2 3">SJ27-4</strain>
    </source>
</reference>
<dbReference type="Proteomes" id="UP001215461">
    <property type="component" value="Unassembled WGS sequence"/>
</dbReference>
<comment type="caution">
    <text evidence="2">The sequence shown here is derived from an EMBL/GenBank/DDBJ whole genome shotgun (WGS) entry which is preliminary data.</text>
</comment>
<accession>A0ABD4XH21</accession>
<protein>
    <submittedName>
        <fullName evidence="2">Uncharacterized protein</fullName>
    </submittedName>
</protein>
<sequence>MQKDDRKTKIKITHQFGQSAFIGGTLWTIGFFAKHLIHHQKRRQLGLNDIFTVSKTIKISAERELRSDVNYLVCDVDQATYTLMVLDQADYKPFLVTKKTIKRTVIRKDW</sequence>
<keyword evidence="1" id="KW-0472">Membrane</keyword>